<evidence type="ECO:0000256" key="1">
    <source>
        <dbReference type="ARBA" id="ARBA00023125"/>
    </source>
</evidence>
<keyword evidence="4" id="KW-1185">Reference proteome</keyword>
<dbReference type="GO" id="GO:0003677">
    <property type="term" value="F:DNA binding"/>
    <property type="evidence" value="ECO:0007669"/>
    <property type="project" value="UniProtKB-KW"/>
</dbReference>
<dbReference type="PANTHER" id="PTHR46797">
    <property type="entry name" value="HTH-TYPE TRANSCRIPTIONAL REGULATOR"/>
    <property type="match status" value="1"/>
</dbReference>
<feature type="domain" description="HTH cro/C1-type" evidence="2">
    <location>
        <begin position="28"/>
        <end position="82"/>
    </location>
</feature>
<dbReference type="InterPro" id="IPR011051">
    <property type="entry name" value="RmlC_Cupin_sf"/>
</dbReference>
<dbReference type="Pfam" id="PF07883">
    <property type="entry name" value="Cupin_2"/>
    <property type="match status" value="1"/>
</dbReference>
<comment type="caution">
    <text evidence="3">The sequence shown here is derived from an EMBL/GenBank/DDBJ whole genome shotgun (WGS) entry which is preliminary data.</text>
</comment>
<evidence type="ECO:0000259" key="2">
    <source>
        <dbReference type="PROSITE" id="PS50943"/>
    </source>
</evidence>
<keyword evidence="1 3" id="KW-0238">DNA-binding</keyword>
<dbReference type="CDD" id="cd02209">
    <property type="entry name" value="cupin_XRE_C"/>
    <property type="match status" value="1"/>
</dbReference>
<dbReference type="InterPro" id="IPR013096">
    <property type="entry name" value="Cupin_2"/>
</dbReference>
<dbReference type="SUPFAM" id="SSF51182">
    <property type="entry name" value="RmlC-like cupins"/>
    <property type="match status" value="1"/>
</dbReference>
<dbReference type="CDD" id="cd00093">
    <property type="entry name" value="HTH_XRE"/>
    <property type="match status" value="1"/>
</dbReference>
<evidence type="ECO:0000313" key="3">
    <source>
        <dbReference type="EMBL" id="GAA2874364.1"/>
    </source>
</evidence>
<dbReference type="SMART" id="SM00530">
    <property type="entry name" value="HTH_XRE"/>
    <property type="match status" value="1"/>
</dbReference>
<sequence length="201" mass="21846">MSRTLITMTAGPTATSGDDAIRTIGDRLRRLREQRGWSVRDVARRSRLSASFIGLVERGESEIAVTRLMRLADVYGVTVGDLLGDLQELRSRHCVPLSEARTVDDDDGRVTISYLPVPVRGLQPFRLLLRPGGTMRGLSHATEEFHHCVEGAAIVTIDGVRHAVAAGDTVYVPPQKAHAWHNPHDVPCLIVGGVGRDGTGL</sequence>
<dbReference type="InterPro" id="IPR001387">
    <property type="entry name" value="Cro/C1-type_HTH"/>
</dbReference>
<proteinExistence type="predicted"/>
<dbReference type="Gene3D" id="2.60.120.10">
    <property type="entry name" value="Jelly Rolls"/>
    <property type="match status" value="1"/>
</dbReference>
<dbReference type="InterPro" id="IPR050807">
    <property type="entry name" value="TransReg_Diox_bact_type"/>
</dbReference>
<dbReference type="EMBL" id="BAAAVI010000023">
    <property type="protein sequence ID" value="GAA2874364.1"/>
    <property type="molecule type" value="Genomic_DNA"/>
</dbReference>
<protein>
    <submittedName>
        <fullName evidence="3">DNA-binding transcriptional regulator SutR</fullName>
    </submittedName>
</protein>
<dbReference type="Pfam" id="PF13560">
    <property type="entry name" value="HTH_31"/>
    <property type="match status" value="1"/>
</dbReference>
<dbReference type="InterPro" id="IPR014710">
    <property type="entry name" value="RmlC-like_jellyroll"/>
</dbReference>
<dbReference type="Gene3D" id="1.10.260.40">
    <property type="entry name" value="lambda repressor-like DNA-binding domains"/>
    <property type="match status" value="1"/>
</dbReference>
<organism evidence="3 4">
    <name type="scientific">Streptosporangium fragile</name>
    <dbReference type="NCBI Taxonomy" id="46186"/>
    <lineage>
        <taxon>Bacteria</taxon>
        <taxon>Bacillati</taxon>
        <taxon>Actinomycetota</taxon>
        <taxon>Actinomycetes</taxon>
        <taxon>Streptosporangiales</taxon>
        <taxon>Streptosporangiaceae</taxon>
        <taxon>Streptosporangium</taxon>
    </lineage>
</organism>
<gene>
    <name evidence="3" type="primary">sutR</name>
    <name evidence="3" type="ORF">GCM10010517_35010</name>
</gene>
<dbReference type="InterPro" id="IPR010982">
    <property type="entry name" value="Lambda_DNA-bd_dom_sf"/>
</dbReference>
<dbReference type="PROSITE" id="PS50943">
    <property type="entry name" value="HTH_CROC1"/>
    <property type="match status" value="1"/>
</dbReference>
<evidence type="ECO:0000313" key="4">
    <source>
        <dbReference type="Proteomes" id="UP001500831"/>
    </source>
</evidence>
<dbReference type="Proteomes" id="UP001500831">
    <property type="component" value="Unassembled WGS sequence"/>
</dbReference>
<name>A0ABN3VYH9_9ACTN</name>
<reference evidence="3 4" key="1">
    <citation type="journal article" date="2019" name="Int. J. Syst. Evol. Microbiol.">
        <title>The Global Catalogue of Microorganisms (GCM) 10K type strain sequencing project: providing services to taxonomists for standard genome sequencing and annotation.</title>
        <authorList>
            <consortium name="The Broad Institute Genomics Platform"/>
            <consortium name="The Broad Institute Genome Sequencing Center for Infectious Disease"/>
            <person name="Wu L."/>
            <person name="Ma J."/>
        </authorList>
    </citation>
    <scope>NUCLEOTIDE SEQUENCE [LARGE SCALE GENOMIC DNA]</scope>
    <source>
        <strain evidence="3 4">JCM 6242</strain>
    </source>
</reference>
<accession>A0ABN3VYH9</accession>
<dbReference type="PANTHER" id="PTHR46797:SF1">
    <property type="entry name" value="METHYLPHOSPHONATE SYNTHASE"/>
    <property type="match status" value="1"/>
</dbReference>